<evidence type="ECO:0000256" key="6">
    <source>
        <dbReference type="ARBA" id="ARBA00016519"/>
    </source>
</evidence>
<dbReference type="PANTHER" id="PTHR11557">
    <property type="entry name" value="PORPHOBILINOGEN DEAMINASE"/>
    <property type="match status" value="1"/>
</dbReference>
<evidence type="ECO:0000256" key="3">
    <source>
        <dbReference type="ARBA" id="ARBA00004735"/>
    </source>
</evidence>
<dbReference type="InterPro" id="IPR022417">
    <property type="entry name" value="Porphobilin_deaminase_N"/>
</dbReference>
<dbReference type="InterPro" id="IPR000860">
    <property type="entry name" value="HemC"/>
</dbReference>
<dbReference type="InterPro" id="IPR036803">
    <property type="entry name" value="Porphobilinogen_deaminase_C_sf"/>
</dbReference>
<dbReference type="Gene3D" id="3.40.190.10">
    <property type="entry name" value="Periplasmic binding protein-like II"/>
    <property type="match status" value="2"/>
</dbReference>
<organism evidence="13 14">
    <name type="scientific">Pyricularia oryzae</name>
    <name type="common">Rice blast fungus</name>
    <name type="synonym">Magnaporthe oryzae</name>
    <dbReference type="NCBI Taxonomy" id="318829"/>
    <lineage>
        <taxon>Eukaryota</taxon>
        <taxon>Fungi</taxon>
        <taxon>Dikarya</taxon>
        <taxon>Ascomycota</taxon>
        <taxon>Pezizomycotina</taxon>
        <taxon>Sordariomycetes</taxon>
        <taxon>Sordariomycetidae</taxon>
        <taxon>Magnaporthales</taxon>
        <taxon>Pyriculariaceae</taxon>
        <taxon>Pyricularia</taxon>
    </lineage>
</organism>
<dbReference type="VEuPathDB" id="FungiDB:M_BR32_EuGene_00046531"/>
<comment type="cofactor">
    <cofactor evidence="1">
        <name>dipyrromethane</name>
        <dbReference type="ChEBI" id="CHEBI:60342"/>
    </cofactor>
</comment>
<accession>A0A4P7NCJ0</accession>
<dbReference type="PIRSF" id="PIRSF001438">
    <property type="entry name" value="4pyrrol_synth_OHMeBilane_synth"/>
    <property type="match status" value="1"/>
</dbReference>
<evidence type="ECO:0000256" key="2">
    <source>
        <dbReference type="ARBA" id="ARBA00002869"/>
    </source>
</evidence>
<dbReference type="EC" id="2.5.1.61" evidence="5"/>
<dbReference type="FunFam" id="3.30.160.40:FF:000002">
    <property type="entry name" value="Porphobilinogen deaminase"/>
    <property type="match status" value="1"/>
</dbReference>
<name>A0A4P7NCJ0_PYROR</name>
<dbReference type="AlphaFoldDB" id="A0A4P7NCJ0"/>
<dbReference type="UniPathway" id="UPA00251">
    <property type="reaction ID" value="UER00319"/>
</dbReference>
<dbReference type="Pfam" id="PF01379">
    <property type="entry name" value="Porphobil_deam"/>
    <property type="match status" value="1"/>
</dbReference>
<gene>
    <name evidence="13" type="ORF">PoMZ_04117</name>
</gene>
<dbReference type="GO" id="GO:0006782">
    <property type="term" value="P:protoporphyrinogen IX biosynthetic process"/>
    <property type="evidence" value="ECO:0007669"/>
    <property type="project" value="UniProtKB-UniPathway"/>
</dbReference>
<keyword evidence="9" id="KW-0627">Porphyrin biosynthesis</keyword>
<evidence type="ECO:0000256" key="8">
    <source>
        <dbReference type="ARBA" id="ARBA00023133"/>
    </source>
</evidence>
<dbReference type="GO" id="GO:0005737">
    <property type="term" value="C:cytoplasm"/>
    <property type="evidence" value="ECO:0007669"/>
    <property type="project" value="TreeGrafter"/>
</dbReference>
<evidence type="ECO:0000256" key="5">
    <source>
        <dbReference type="ARBA" id="ARBA00012655"/>
    </source>
</evidence>
<dbReference type="FunFam" id="3.40.190.10:FF:000005">
    <property type="entry name" value="Porphobilinogen deaminase"/>
    <property type="match status" value="1"/>
</dbReference>
<dbReference type="OMA" id="LWQANHI"/>
<sequence>MSNSRVIKIGTRRSPLAIRQVEHTVALLQKAHPDITFEVNAIATQGDKDKVSPLPSMGKGMWTNELEAMLTTGEVDFIVHCLKDMPTTLPDNCELGAVMEREDPRDVVVIKPKHVQAGCKTIADLPKGSLVGTSSPRRSSQLKRWYPELRFRDYRGNIDTRLRKLDAEDGEFDCIILAAAGLHRMDQHSRIAQYLDSTTEGGGVLHAVGQGALGLEVRKGDIETLKVIECLVDMPTMKAGWAERTVMRTLEGGCSVPIGVETSWSDEGKTLRLRATVVALDGSEAVDADASASVSNQEEAEALGKQVSQVLVERGAKKILDVITQTRLAPPVKTVAGAAA</sequence>
<dbReference type="GO" id="GO:0004418">
    <property type="term" value="F:hydroxymethylbilane synthase activity"/>
    <property type="evidence" value="ECO:0007669"/>
    <property type="project" value="UniProtKB-EC"/>
</dbReference>
<dbReference type="FunFam" id="3.40.190.10:FF:000086">
    <property type="entry name" value="Probable porphobilinogen deaminase"/>
    <property type="match status" value="1"/>
</dbReference>
<dbReference type="Gene3D" id="3.30.160.40">
    <property type="entry name" value="Porphobilinogen deaminase, C-terminal domain"/>
    <property type="match status" value="1"/>
</dbReference>
<proteinExistence type="inferred from homology"/>
<dbReference type="Proteomes" id="UP000294847">
    <property type="component" value="Chromosome 3"/>
</dbReference>
<evidence type="ECO:0000256" key="11">
    <source>
        <dbReference type="ARBA" id="ARBA00033064"/>
    </source>
</evidence>
<dbReference type="SUPFAM" id="SSF54782">
    <property type="entry name" value="Porphobilinogen deaminase (hydroxymethylbilane synthase), C-terminal domain"/>
    <property type="match status" value="1"/>
</dbReference>
<evidence type="ECO:0000313" key="13">
    <source>
        <dbReference type="EMBL" id="QBZ59156.1"/>
    </source>
</evidence>
<keyword evidence="7" id="KW-0808">Transferase</keyword>
<evidence type="ECO:0000256" key="9">
    <source>
        <dbReference type="ARBA" id="ARBA00023244"/>
    </source>
</evidence>
<dbReference type="InterPro" id="IPR022418">
    <property type="entry name" value="Porphobilinogen_deaminase_C"/>
</dbReference>
<evidence type="ECO:0000256" key="7">
    <source>
        <dbReference type="ARBA" id="ARBA00022679"/>
    </source>
</evidence>
<dbReference type="SUPFAM" id="SSF53850">
    <property type="entry name" value="Periplasmic binding protein-like II"/>
    <property type="match status" value="1"/>
</dbReference>
<dbReference type="PROSITE" id="PS00533">
    <property type="entry name" value="PORPHOBILINOGEN_DEAM"/>
    <property type="match status" value="1"/>
</dbReference>
<evidence type="ECO:0000256" key="4">
    <source>
        <dbReference type="ARBA" id="ARBA00005638"/>
    </source>
</evidence>
<dbReference type="SMR" id="A0A4P7NCJ0"/>
<reference evidence="13 14" key="1">
    <citation type="journal article" date="2019" name="Mol. Biol. Evol.">
        <title>Blast fungal genomes show frequent chromosomal changes, gene gains and losses, and effector gene turnover.</title>
        <authorList>
            <person name="Gomez Luciano L.B."/>
            <person name="Jason Tsai I."/>
            <person name="Chuma I."/>
            <person name="Tosa Y."/>
            <person name="Chen Y.H."/>
            <person name="Li J.Y."/>
            <person name="Li M.Y."/>
            <person name="Jade Lu M.Y."/>
            <person name="Nakayashiki H."/>
            <person name="Li W.H."/>
        </authorList>
    </citation>
    <scope>NUCLEOTIDE SEQUENCE [LARGE SCALE GENOMIC DNA]</scope>
    <source>
        <strain evidence="13">MZ5-1-6</strain>
    </source>
</reference>
<dbReference type="Pfam" id="PF03900">
    <property type="entry name" value="Porphobil_deamC"/>
    <property type="match status" value="1"/>
</dbReference>
<comment type="function">
    <text evidence="2">Tetrapolymerization of the monopyrrole PBG into the hydroxymethylbilane pre-uroporphyrinogen in several discrete steps.</text>
</comment>
<comment type="pathway">
    <text evidence="3">Porphyrin-containing compound metabolism; protoporphyrin-IX biosynthesis; coproporphyrinogen-III from 5-aminolevulinate: step 2/4.</text>
</comment>
<comment type="catalytic activity">
    <reaction evidence="12">
        <text>4 porphobilinogen + H2O = hydroxymethylbilane + 4 NH4(+)</text>
        <dbReference type="Rhea" id="RHEA:13185"/>
        <dbReference type="ChEBI" id="CHEBI:15377"/>
        <dbReference type="ChEBI" id="CHEBI:28938"/>
        <dbReference type="ChEBI" id="CHEBI:57845"/>
        <dbReference type="ChEBI" id="CHEBI:58126"/>
        <dbReference type="EC" id="2.5.1.61"/>
    </reaction>
</comment>
<dbReference type="NCBIfam" id="TIGR00212">
    <property type="entry name" value="hemC"/>
    <property type="match status" value="1"/>
</dbReference>
<dbReference type="InterPro" id="IPR022419">
    <property type="entry name" value="Porphobilin_deaminase_cofac_BS"/>
</dbReference>
<dbReference type="EMBL" id="CP034206">
    <property type="protein sequence ID" value="QBZ59156.1"/>
    <property type="molecule type" value="Genomic_DNA"/>
</dbReference>
<evidence type="ECO:0000256" key="12">
    <source>
        <dbReference type="ARBA" id="ARBA00048169"/>
    </source>
</evidence>
<keyword evidence="8" id="KW-0350">Heme biosynthesis</keyword>
<dbReference type="PRINTS" id="PR00151">
    <property type="entry name" value="PORPHBDMNASE"/>
</dbReference>
<evidence type="ECO:0000256" key="10">
    <source>
        <dbReference type="ARBA" id="ARBA00030685"/>
    </source>
</evidence>
<comment type="similarity">
    <text evidence="4">Belongs to the HMBS family.</text>
</comment>
<evidence type="ECO:0000313" key="14">
    <source>
        <dbReference type="Proteomes" id="UP000294847"/>
    </source>
</evidence>
<protein>
    <recommendedName>
        <fullName evidence="6">Porphobilinogen deaminase</fullName>
        <ecNumber evidence="5">2.5.1.61</ecNumber>
    </recommendedName>
    <alternativeName>
        <fullName evidence="11">Hydroxymethylbilane synthase</fullName>
    </alternativeName>
    <alternativeName>
        <fullName evidence="10">Pre-uroporphyrinogen synthase</fullName>
    </alternativeName>
</protein>
<dbReference type="PANTHER" id="PTHR11557:SF0">
    <property type="entry name" value="PORPHOBILINOGEN DEAMINASE"/>
    <property type="match status" value="1"/>
</dbReference>
<evidence type="ECO:0000256" key="1">
    <source>
        <dbReference type="ARBA" id="ARBA00001916"/>
    </source>
</evidence>